<protein>
    <submittedName>
        <fullName evidence="9">Terpenoid cyclases/Protein prenyltransferase</fullName>
    </submittedName>
</protein>
<dbReference type="STRING" id="857566.A0A1E3PEE7"/>
<evidence type="ECO:0000256" key="7">
    <source>
        <dbReference type="ARBA" id="ARBA00022833"/>
    </source>
</evidence>
<evidence type="ECO:0000256" key="3">
    <source>
        <dbReference type="ARBA" id="ARBA00022602"/>
    </source>
</evidence>
<evidence type="ECO:0000256" key="2">
    <source>
        <dbReference type="ARBA" id="ARBA00010497"/>
    </source>
</evidence>
<evidence type="ECO:0000256" key="4">
    <source>
        <dbReference type="ARBA" id="ARBA00022679"/>
    </source>
</evidence>
<dbReference type="OrthoDB" id="24893at2759"/>
<dbReference type="Gene3D" id="1.50.10.20">
    <property type="match status" value="1"/>
</dbReference>
<name>A0A1E3PEE7_9ASCO</name>
<accession>A0A1E3PEE7</accession>
<dbReference type="InterPro" id="IPR008930">
    <property type="entry name" value="Terpenoid_cyclase/PrenylTrfase"/>
</dbReference>
<proteinExistence type="inferred from homology"/>
<reference evidence="9 10" key="1">
    <citation type="journal article" date="2016" name="Proc. Natl. Acad. Sci. U.S.A.">
        <title>Comparative genomics of biotechnologically important yeasts.</title>
        <authorList>
            <person name="Riley R."/>
            <person name="Haridas S."/>
            <person name="Wolfe K.H."/>
            <person name="Lopes M.R."/>
            <person name="Hittinger C.T."/>
            <person name="Goeker M."/>
            <person name="Salamov A.A."/>
            <person name="Wisecaver J.H."/>
            <person name="Long T.M."/>
            <person name="Calvey C.H."/>
            <person name="Aerts A.L."/>
            <person name="Barry K.W."/>
            <person name="Choi C."/>
            <person name="Clum A."/>
            <person name="Coughlan A.Y."/>
            <person name="Deshpande S."/>
            <person name="Douglass A.P."/>
            <person name="Hanson S.J."/>
            <person name="Klenk H.-P."/>
            <person name="LaButti K.M."/>
            <person name="Lapidus A."/>
            <person name="Lindquist E.A."/>
            <person name="Lipzen A.M."/>
            <person name="Meier-Kolthoff J.P."/>
            <person name="Ohm R.A."/>
            <person name="Otillar R.P."/>
            <person name="Pangilinan J.L."/>
            <person name="Peng Y."/>
            <person name="Rokas A."/>
            <person name="Rosa C.A."/>
            <person name="Scheuner C."/>
            <person name="Sibirny A.A."/>
            <person name="Slot J.C."/>
            <person name="Stielow J.B."/>
            <person name="Sun H."/>
            <person name="Kurtzman C.P."/>
            <person name="Blackwell M."/>
            <person name="Grigoriev I.V."/>
            <person name="Jeffries T.W."/>
        </authorList>
    </citation>
    <scope>NUCLEOTIDE SEQUENCE [LARGE SCALE GENOMIC DNA]</scope>
    <source>
        <strain evidence="9 10">DSM 6958</strain>
    </source>
</reference>
<evidence type="ECO:0000256" key="6">
    <source>
        <dbReference type="ARBA" id="ARBA00022737"/>
    </source>
</evidence>
<keyword evidence="10" id="KW-1185">Reference proteome</keyword>
<keyword evidence="7" id="KW-0862">Zinc</keyword>
<dbReference type="Proteomes" id="UP000095009">
    <property type="component" value="Unassembled WGS sequence"/>
</dbReference>
<dbReference type="Pfam" id="PF00432">
    <property type="entry name" value="Prenyltrans"/>
    <property type="match status" value="1"/>
</dbReference>
<keyword evidence="5" id="KW-0479">Metal-binding</keyword>
<dbReference type="PANTHER" id="PTHR11774">
    <property type="entry name" value="GERANYLGERANYL TRANSFERASE TYPE BETA SUBUNIT"/>
    <property type="match status" value="1"/>
</dbReference>
<comment type="similarity">
    <text evidence="2">Belongs to the protein prenyltransferase subunit beta family.</text>
</comment>
<evidence type="ECO:0000259" key="8">
    <source>
        <dbReference type="Pfam" id="PF00432"/>
    </source>
</evidence>
<evidence type="ECO:0000256" key="1">
    <source>
        <dbReference type="ARBA" id="ARBA00001947"/>
    </source>
</evidence>
<evidence type="ECO:0000313" key="9">
    <source>
        <dbReference type="EMBL" id="ODQ63796.1"/>
    </source>
</evidence>
<keyword evidence="6" id="KW-0677">Repeat</keyword>
<dbReference type="EMBL" id="KV454413">
    <property type="protein sequence ID" value="ODQ63796.1"/>
    <property type="molecule type" value="Genomic_DNA"/>
</dbReference>
<dbReference type="GO" id="GO:0005953">
    <property type="term" value="C:CAAX-protein geranylgeranyltransferase complex"/>
    <property type="evidence" value="ECO:0007669"/>
    <property type="project" value="EnsemblFungi"/>
</dbReference>
<keyword evidence="3" id="KW-0637">Prenyltransferase</keyword>
<gene>
    <name evidence="9" type="ORF">NADFUDRAFT_13256</name>
</gene>
<evidence type="ECO:0000256" key="5">
    <source>
        <dbReference type="ARBA" id="ARBA00022723"/>
    </source>
</evidence>
<keyword evidence="4 9" id="KW-0808">Transferase</keyword>
<feature type="non-terminal residue" evidence="9">
    <location>
        <position position="1"/>
    </location>
</feature>
<evidence type="ECO:0000313" key="10">
    <source>
        <dbReference type="Proteomes" id="UP000095009"/>
    </source>
</evidence>
<dbReference type="GO" id="GO:0046872">
    <property type="term" value="F:metal ion binding"/>
    <property type="evidence" value="ECO:0007669"/>
    <property type="project" value="UniProtKB-KW"/>
</dbReference>
<dbReference type="InterPro" id="IPR001330">
    <property type="entry name" value="Prenyltrans"/>
</dbReference>
<organism evidence="9 10">
    <name type="scientific">Nadsonia fulvescens var. elongata DSM 6958</name>
    <dbReference type="NCBI Taxonomy" id="857566"/>
    <lineage>
        <taxon>Eukaryota</taxon>
        <taxon>Fungi</taxon>
        <taxon>Dikarya</taxon>
        <taxon>Ascomycota</taxon>
        <taxon>Saccharomycotina</taxon>
        <taxon>Dipodascomycetes</taxon>
        <taxon>Dipodascales</taxon>
        <taxon>Dipodascales incertae sedis</taxon>
        <taxon>Nadsonia</taxon>
    </lineage>
</organism>
<dbReference type="AlphaFoldDB" id="A0A1E3PEE7"/>
<feature type="non-terminal residue" evidence="9">
    <location>
        <position position="317"/>
    </location>
</feature>
<feature type="domain" description="Prenyltransferase alpha-alpha toroid" evidence="8">
    <location>
        <begin position="2"/>
        <end position="317"/>
    </location>
</feature>
<dbReference type="PANTHER" id="PTHR11774:SF4">
    <property type="entry name" value="GERANYLGERANYL TRANSFERASE TYPE-1 SUBUNIT BETA"/>
    <property type="match status" value="1"/>
</dbReference>
<dbReference type="InterPro" id="IPR045089">
    <property type="entry name" value="PGGT1B-like"/>
</dbReference>
<comment type="cofactor">
    <cofactor evidence="1">
        <name>Zn(2+)</name>
        <dbReference type="ChEBI" id="CHEBI:29105"/>
    </cofactor>
</comment>
<sequence>IQTKKHVKYYRLCLNMLPTQFTSYDSSRISIIFFCLAGLDLLGDLDHLEPSKRQEWANEIWRFYVTNGEGFRGSTSMEINSSCDYDPAHLASTYFALSILSTLRDDQVKSKLNKDKILSYISRCQQPNGSFAPCIDSNGNAIGEYDMRYCYVAVSCCVLLGCRPDSMPFDVKRLHQYIISCLNYDGGISQTPQCESHAGLTYCALASLWMCGVLNQDDWSNTAAWLAFRQIPLMEDKGEGSDNSGGFNGRVNKPADTCYSFWVIGSLSILEKIGFINIQKSKGFLLLGTQNLLMGGFSKHRGSLPDPLHSYLGLCAL</sequence>
<dbReference type="SUPFAM" id="SSF48239">
    <property type="entry name" value="Terpenoid cyclases/Protein prenyltransferases"/>
    <property type="match status" value="1"/>
</dbReference>
<dbReference type="GO" id="GO:0004662">
    <property type="term" value="F:CAAX-protein geranylgeranyltransferase activity"/>
    <property type="evidence" value="ECO:0007669"/>
    <property type="project" value="EnsemblFungi"/>
</dbReference>